<dbReference type="AlphaFoldDB" id="A0A8J3FIR6"/>
<reference evidence="7" key="2">
    <citation type="submission" date="2020-09" db="EMBL/GenBank/DDBJ databases">
        <authorList>
            <person name="Sun Q."/>
            <person name="Ohkuma M."/>
        </authorList>
    </citation>
    <scope>NUCLEOTIDE SEQUENCE</scope>
    <source>
        <strain evidence="7">JCM 3091</strain>
    </source>
</reference>
<feature type="compositionally biased region" description="Low complexity" evidence="5">
    <location>
        <begin position="313"/>
        <end position="327"/>
    </location>
</feature>
<dbReference type="InterPro" id="IPR011991">
    <property type="entry name" value="ArsR-like_HTH"/>
</dbReference>
<evidence type="ECO:0000259" key="6">
    <source>
        <dbReference type="PROSITE" id="PS50931"/>
    </source>
</evidence>
<accession>A0A8J3FIR6</accession>
<keyword evidence="8" id="KW-1185">Reference proteome</keyword>
<protein>
    <recommendedName>
        <fullName evidence="6">HTH lysR-type domain-containing protein</fullName>
    </recommendedName>
</protein>
<dbReference type="SUPFAM" id="SSF53850">
    <property type="entry name" value="Periplasmic binding protein-like II"/>
    <property type="match status" value="1"/>
</dbReference>
<dbReference type="SUPFAM" id="SSF46785">
    <property type="entry name" value="Winged helix' DNA-binding domain"/>
    <property type="match status" value="1"/>
</dbReference>
<dbReference type="InterPro" id="IPR000847">
    <property type="entry name" value="LysR_HTH_N"/>
</dbReference>
<feature type="compositionally biased region" description="Basic residues" evidence="5">
    <location>
        <begin position="335"/>
        <end position="347"/>
    </location>
</feature>
<dbReference type="InterPro" id="IPR036388">
    <property type="entry name" value="WH-like_DNA-bd_sf"/>
</dbReference>
<dbReference type="GO" id="GO:0032993">
    <property type="term" value="C:protein-DNA complex"/>
    <property type="evidence" value="ECO:0007669"/>
    <property type="project" value="TreeGrafter"/>
</dbReference>
<dbReference type="InterPro" id="IPR036390">
    <property type="entry name" value="WH_DNA-bd_sf"/>
</dbReference>
<evidence type="ECO:0000256" key="2">
    <source>
        <dbReference type="ARBA" id="ARBA00023015"/>
    </source>
</evidence>
<dbReference type="Pfam" id="PF00126">
    <property type="entry name" value="HTH_1"/>
    <property type="match status" value="1"/>
</dbReference>
<dbReference type="PRINTS" id="PR00039">
    <property type="entry name" value="HTHLYSR"/>
</dbReference>
<evidence type="ECO:0000256" key="1">
    <source>
        <dbReference type="ARBA" id="ARBA00009437"/>
    </source>
</evidence>
<gene>
    <name evidence="7" type="ORF">GCM10010124_29150</name>
</gene>
<dbReference type="GO" id="GO:0003677">
    <property type="term" value="F:DNA binding"/>
    <property type="evidence" value="ECO:0007669"/>
    <property type="project" value="UniProtKB-KW"/>
</dbReference>
<keyword evidence="3" id="KW-0238">DNA-binding</keyword>
<keyword evidence="4" id="KW-0804">Transcription</keyword>
<dbReference type="Gene3D" id="1.10.10.10">
    <property type="entry name" value="Winged helix-like DNA-binding domain superfamily/Winged helix DNA-binding domain"/>
    <property type="match status" value="1"/>
</dbReference>
<name>A0A8J3FIR6_9ACTN</name>
<dbReference type="GO" id="GO:0003700">
    <property type="term" value="F:DNA-binding transcription factor activity"/>
    <property type="evidence" value="ECO:0007669"/>
    <property type="project" value="InterPro"/>
</dbReference>
<dbReference type="PANTHER" id="PTHR30346">
    <property type="entry name" value="TRANSCRIPTIONAL DUAL REGULATOR HCAR-RELATED"/>
    <property type="match status" value="1"/>
</dbReference>
<sequence length="347" mass="37091">MDIEPQRLRILQTVAETGSINSAADRLGMSQSAVSRAMQRLERAVGLPVLHRQPTGITLTTAGAILLAHADTVLPAVSRMFADVRRCLATDDGRLSVKLGAAPFPTLTPFVRCAESLGIAQTSLLVDESGPRLMELLESGEIDVAMLRRFPELDPDPDLPESLRQEVIADQEPYLCLPDTNPLAERSAVDVVDLRNEHVVLPQPECQPLIGHFHTVCSAAGIRPRVSSANSGSAVTALSHALGATMITYWSNVGREARRTHVALRGTPLGASLVLAWHADGPLGGELGERLLASVRAMHTAFLAGYEGPAHGAPDPTRGTRAATPPARAHDPRWCRARGRSAARAGR</sequence>
<dbReference type="CDD" id="cd00090">
    <property type="entry name" value="HTH_ARSR"/>
    <property type="match status" value="1"/>
</dbReference>
<evidence type="ECO:0000256" key="3">
    <source>
        <dbReference type="ARBA" id="ARBA00023125"/>
    </source>
</evidence>
<dbReference type="EMBL" id="BMQC01000009">
    <property type="protein sequence ID" value="GGK34627.1"/>
    <property type="molecule type" value="Genomic_DNA"/>
</dbReference>
<dbReference type="Pfam" id="PF03466">
    <property type="entry name" value="LysR_substrate"/>
    <property type="match status" value="1"/>
</dbReference>
<dbReference type="PROSITE" id="PS50931">
    <property type="entry name" value="HTH_LYSR"/>
    <property type="match status" value="1"/>
</dbReference>
<evidence type="ECO:0000256" key="5">
    <source>
        <dbReference type="SAM" id="MobiDB-lite"/>
    </source>
</evidence>
<evidence type="ECO:0000313" key="8">
    <source>
        <dbReference type="Proteomes" id="UP000662200"/>
    </source>
</evidence>
<dbReference type="PANTHER" id="PTHR30346:SF28">
    <property type="entry name" value="HTH-TYPE TRANSCRIPTIONAL REGULATOR CYNR"/>
    <property type="match status" value="1"/>
</dbReference>
<feature type="region of interest" description="Disordered" evidence="5">
    <location>
        <begin position="308"/>
        <end position="347"/>
    </location>
</feature>
<dbReference type="InterPro" id="IPR005119">
    <property type="entry name" value="LysR_subst-bd"/>
</dbReference>
<comment type="similarity">
    <text evidence="1">Belongs to the LysR transcriptional regulatory family.</text>
</comment>
<organism evidence="7 8">
    <name type="scientific">Pilimelia terevasa</name>
    <dbReference type="NCBI Taxonomy" id="53372"/>
    <lineage>
        <taxon>Bacteria</taxon>
        <taxon>Bacillati</taxon>
        <taxon>Actinomycetota</taxon>
        <taxon>Actinomycetes</taxon>
        <taxon>Micromonosporales</taxon>
        <taxon>Micromonosporaceae</taxon>
        <taxon>Pilimelia</taxon>
    </lineage>
</organism>
<dbReference type="Proteomes" id="UP000662200">
    <property type="component" value="Unassembled WGS sequence"/>
</dbReference>
<dbReference type="CDD" id="cd05466">
    <property type="entry name" value="PBP2_LTTR_substrate"/>
    <property type="match status" value="1"/>
</dbReference>
<comment type="caution">
    <text evidence="7">The sequence shown here is derived from an EMBL/GenBank/DDBJ whole genome shotgun (WGS) entry which is preliminary data.</text>
</comment>
<dbReference type="Gene3D" id="3.40.190.290">
    <property type="match status" value="1"/>
</dbReference>
<keyword evidence="2" id="KW-0805">Transcription regulation</keyword>
<evidence type="ECO:0000256" key="4">
    <source>
        <dbReference type="ARBA" id="ARBA00023163"/>
    </source>
</evidence>
<feature type="domain" description="HTH lysR-type" evidence="6">
    <location>
        <begin position="1"/>
        <end position="60"/>
    </location>
</feature>
<evidence type="ECO:0000313" key="7">
    <source>
        <dbReference type="EMBL" id="GGK34627.1"/>
    </source>
</evidence>
<reference evidence="7" key="1">
    <citation type="journal article" date="2014" name="Int. J. Syst. Evol. Microbiol.">
        <title>Complete genome sequence of Corynebacterium casei LMG S-19264T (=DSM 44701T), isolated from a smear-ripened cheese.</title>
        <authorList>
            <consortium name="US DOE Joint Genome Institute (JGI-PGF)"/>
            <person name="Walter F."/>
            <person name="Albersmeier A."/>
            <person name="Kalinowski J."/>
            <person name="Ruckert C."/>
        </authorList>
    </citation>
    <scope>NUCLEOTIDE SEQUENCE</scope>
    <source>
        <strain evidence="7">JCM 3091</strain>
    </source>
</reference>
<dbReference type="RefSeq" id="WP_189114858.1">
    <property type="nucleotide sequence ID" value="NZ_BMQC01000009.1"/>
</dbReference>
<proteinExistence type="inferred from homology"/>